<evidence type="ECO:0000256" key="3">
    <source>
        <dbReference type="ARBA" id="ARBA00022989"/>
    </source>
</evidence>
<keyword evidence="7" id="KW-1185">Reference proteome</keyword>
<reference evidence="6 7" key="1">
    <citation type="submission" date="2020-04" db="EMBL/GenBank/DDBJ databases">
        <title>Complete genome of a Psychrophilic, Marine, Gas Vacuolate Bacterium Polaromonas vacuolata KCTC 22033T.</title>
        <authorList>
            <person name="Hwang K."/>
            <person name="Kim K.M."/>
        </authorList>
    </citation>
    <scope>NUCLEOTIDE SEQUENCE [LARGE SCALE GENOMIC DNA]</scope>
    <source>
        <strain evidence="6 7">KCTC 22033</strain>
    </source>
</reference>
<dbReference type="GO" id="GO:0051119">
    <property type="term" value="F:sugar transmembrane transporter activity"/>
    <property type="evidence" value="ECO:0007669"/>
    <property type="project" value="InterPro"/>
</dbReference>
<dbReference type="Pfam" id="PF04193">
    <property type="entry name" value="PQ-loop"/>
    <property type="match status" value="1"/>
</dbReference>
<dbReference type="NCBIfam" id="NF037968">
    <property type="entry name" value="SemiSWEET_2"/>
    <property type="match status" value="1"/>
</dbReference>
<dbReference type="KEGG" id="pvac:HC248_03422"/>
<organism evidence="6 7">
    <name type="scientific">Polaromonas vacuolata</name>
    <dbReference type="NCBI Taxonomy" id="37448"/>
    <lineage>
        <taxon>Bacteria</taxon>
        <taxon>Pseudomonadati</taxon>
        <taxon>Pseudomonadota</taxon>
        <taxon>Betaproteobacteria</taxon>
        <taxon>Burkholderiales</taxon>
        <taxon>Comamonadaceae</taxon>
        <taxon>Polaromonas</taxon>
    </lineage>
</organism>
<keyword evidence="6" id="KW-0813">Transport</keyword>
<evidence type="ECO:0000313" key="7">
    <source>
        <dbReference type="Proteomes" id="UP000502041"/>
    </source>
</evidence>
<dbReference type="InterPro" id="IPR047662">
    <property type="entry name" value="SemiSWEET"/>
</dbReference>
<dbReference type="GO" id="GO:0016020">
    <property type="term" value="C:membrane"/>
    <property type="evidence" value="ECO:0007669"/>
    <property type="project" value="UniProtKB-SubCell"/>
</dbReference>
<evidence type="ECO:0000256" key="5">
    <source>
        <dbReference type="SAM" id="Phobius"/>
    </source>
</evidence>
<gene>
    <name evidence="6" type="ORF">HC248_03422</name>
</gene>
<keyword evidence="4 5" id="KW-0472">Membrane</keyword>
<evidence type="ECO:0000256" key="2">
    <source>
        <dbReference type="ARBA" id="ARBA00022692"/>
    </source>
</evidence>
<dbReference type="RefSeq" id="WP_168923491.1">
    <property type="nucleotide sequence ID" value="NZ_CP051461.1"/>
</dbReference>
<dbReference type="Gene3D" id="1.20.1280.290">
    <property type="match status" value="1"/>
</dbReference>
<feature type="transmembrane region" description="Helical" evidence="5">
    <location>
        <begin position="58"/>
        <end position="78"/>
    </location>
</feature>
<feature type="transmembrane region" description="Helical" evidence="5">
    <location>
        <begin position="33"/>
        <end position="52"/>
    </location>
</feature>
<dbReference type="Proteomes" id="UP000502041">
    <property type="component" value="Chromosome"/>
</dbReference>
<sequence>MNADLIGTLAACLTTASFVPQVWHTLRTRDVSGISLGMYLVFTVGVALWLVYGLLLGAWPVVVANAVTLILALTILVMKLRFGSKN</sequence>
<proteinExistence type="predicted"/>
<feature type="transmembrane region" description="Helical" evidence="5">
    <location>
        <begin position="6"/>
        <end position="26"/>
    </location>
</feature>
<evidence type="ECO:0000256" key="1">
    <source>
        <dbReference type="ARBA" id="ARBA00004141"/>
    </source>
</evidence>
<accession>A0A6H2HDX2</accession>
<dbReference type="AlphaFoldDB" id="A0A6H2HDX2"/>
<protein>
    <submittedName>
        <fullName evidence="6">Sugar transporter SemiSWEET</fullName>
    </submittedName>
</protein>
<keyword evidence="6" id="KW-0762">Sugar transport</keyword>
<dbReference type="EMBL" id="CP051461">
    <property type="protein sequence ID" value="QJC58085.1"/>
    <property type="molecule type" value="Genomic_DNA"/>
</dbReference>
<name>A0A6H2HDX2_9BURK</name>
<evidence type="ECO:0000256" key="4">
    <source>
        <dbReference type="ARBA" id="ARBA00023136"/>
    </source>
</evidence>
<evidence type="ECO:0000313" key="6">
    <source>
        <dbReference type="EMBL" id="QJC58085.1"/>
    </source>
</evidence>
<comment type="subcellular location">
    <subcellularLocation>
        <location evidence="1">Membrane</location>
        <topology evidence="1">Multi-pass membrane protein</topology>
    </subcellularLocation>
</comment>
<keyword evidence="2 5" id="KW-0812">Transmembrane</keyword>
<dbReference type="InterPro" id="IPR006603">
    <property type="entry name" value="PQ-loop_rpt"/>
</dbReference>
<keyword evidence="3 5" id="KW-1133">Transmembrane helix</keyword>